<evidence type="ECO:0000313" key="2">
    <source>
        <dbReference type="EMBL" id="VAI59639.1"/>
    </source>
</evidence>
<dbReference type="AlphaFoldDB" id="A0A9R0YQ72"/>
<keyword evidence="3" id="KW-1185">Reference proteome</keyword>
<feature type="transmembrane region" description="Helical" evidence="1">
    <location>
        <begin position="12"/>
        <end position="39"/>
    </location>
</feature>
<reference evidence="2 3" key="1">
    <citation type="submission" date="2017-09" db="EMBL/GenBank/DDBJ databases">
        <authorList>
            <consortium name="International Durum Wheat Genome Sequencing Consortium (IDWGSC)"/>
            <person name="Milanesi L."/>
        </authorList>
    </citation>
    <scope>NUCLEOTIDE SEQUENCE [LARGE SCALE GENOMIC DNA]</scope>
    <source>
        <strain evidence="3">cv. Svevo</strain>
    </source>
</reference>
<dbReference type="Gramene" id="TRITD6Bv1G154870.1">
    <property type="protein sequence ID" value="TRITD6Bv1G154870.1"/>
    <property type="gene ID" value="TRITD6Bv1G154870"/>
</dbReference>
<sequence length="82" mass="9569">MLSIGEYSTLQVSTYSVIFILVPCSLECLGFHLTCVYMYGTEEKSKRAIQFQRERERDAYMYGSGNDLYMYSWTAPWMSMSC</sequence>
<name>A0A9R0YQ72_TRITD</name>
<protein>
    <submittedName>
        <fullName evidence="2">Uncharacterized protein</fullName>
    </submittedName>
</protein>
<accession>A0A9R0YQ72</accession>
<gene>
    <name evidence="2" type="ORF">TRITD_6Bv1G154870</name>
</gene>
<organism evidence="2 3">
    <name type="scientific">Triticum turgidum subsp. durum</name>
    <name type="common">Durum wheat</name>
    <name type="synonym">Triticum durum</name>
    <dbReference type="NCBI Taxonomy" id="4567"/>
    <lineage>
        <taxon>Eukaryota</taxon>
        <taxon>Viridiplantae</taxon>
        <taxon>Streptophyta</taxon>
        <taxon>Embryophyta</taxon>
        <taxon>Tracheophyta</taxon>
        <taxon>Spermatophyta</taxon>
        <taxon>Magnoliopsida</taxon>
        <taxon>Liliopsida</taxon>
        <taxon>Poales</taxon>
        <taxon>Poaceae</taxon>
        <taxon>BOP clade</taxon>
        <taxon>Pooideae</taxon>
        <taxon>Triticodae</taxon>
        <taxon>Triticeae</taxon>
        <taxon>Triticinae</taxon>
        <taxon>Triticum</taxon>
    </lineage>
</organism>
<dbReference type="EMBL" id="LT934122">
    <property type="protein sequence ID" value="VAI59639.1"/>
    <property type="molecule type" value="Genomic_DNA"/>
</dbReference>
<evidence type="ECO:0000256" key="1">
    <source>
        <dbReference type="SAM" id="Phobius"/>
    </source>
</evidence>
<dbReference type="Proteomes" id="UP000324705">
    <property type="component" value="Chromosome 6B"/>
</dbReference>
<keyword evidence="1" id="KW-1133">Transmembrane helix</keyword>
<evidence type="ECO:0000313" key="3">
    <source>
        <dbReference type="Proteomes" id="UP000324705"/>
    </source>
</evidence>
<proteinExistence type="predicted"/>
<keyword evidence="1" id="KW-0812">Transmembrane</keyword>
<keyword evidence="1" id="KW-0472">Membrane</keyword>